<dbReference type="PANTHER" id="PTHR45753">
    <property type="entry name" value="ORNITHINE CARBAMOYLTRANSFERASE, MITOCHONDRIAL"/>
    <property type="match status" value="1"/>
</dbReference>
<dbReference type="GO" id="GO:0019240">
    <property type="term" value="P:citrulline biosynthetic process"/>
    <property type="evidence" value="ECO:0007669"/>
    <property type="project" value="TreeGrafter"/>
</dbReference>
<dbReference type="Proteomes" id="UP001061958">
    <property type="component" value="Unassembled WGS sequence"/>
</dbReference>
<evidence type="ECO:0000256" key="2">
    <source>
        <dbReference type="ARBA" id="ARBA00013007"/>
    </source>
</evidence>
<evidence type="ECO:0000259" key="6">
    <source>
        <dbReference type="Pfam" id="PF02729"/>
    </source>
</evidence>
<evidence type="ECO:0000313" key="8">
    <source>
        <dbReference type="Proteomes" id="UP001061958"/>
    </source>
</evidence>
<evidence type="ECO:0000256" key="4">
    <source>
        <dbReference type="RuleBase" id="RU003634"/>
    </source>
</evidence>
<reference evidence="7" key="2">
    <citation type="submission" date="2022-01" db="EMBL/GenBank/DDBJ databases">
        <authorList>
            <person name="Hirooka S."/>
            <person name="Miyagishima S.Y."/>
        </authorList>
    </citation>
    <scope>NUCLEOTIDE SEQUENCE</scope>
    <source>
        <strain evidence="7">NBRC 102759</strain>
    </source>
</reference>
<dbReference type="GO" id="GO:0004585">
    <property type="term" value="F:ornithine carbamoyltransferase activity"/>
    <property type="evidence" value="ECO:0007669"/>
    <property type="project" value="UniProtKB-EC"/>
</dbReference>
<evidence type="ECO:0000313" key="7">
    <source>
        <dbReference type="EMBL" id="GJQ14797.1"/>
    </source>
</evidence>
<dbReference type="FunFam" id="3.40.50.1370:FF:000008">
    <property type="entry name" value="Ornithine carbamoyltransferase"/>
    <property type="match status" value="1"/>
</dbReference>
<organism evidence="7 8">
    <name type="scientific">Galdieria partita</name>
    <dbReference type="NCBI Taxonomy" id="83374"/>
    <lineage>
        <taxon>Eukaryota</taxon>
        <taxon>Rhodophyta</taxon>
        <taxon>Bangiophyceae</taxon>
        <taxon>Galdieriales</taxon>
        <taxon>Galdieriaceae</taxon>
        <taxon>Galdieria</taxon>
    </lineage>
</organism>
<dbReference type="PRINTS" id="PR00102">
    <property type="entry name" value="OTCASE"/>
</dbReference>
<keyword evidence="3 4" id="KW-0808">Transferase</keyword>
<dbReference type="NCBIfam" id="TIGR00658">
    <property type="entry name" value="orni_carb_tr"/>
    <property type="match status" value="1"/>
</dbReference>
<reference evidence="7" key="1">
    <citation type="journal article" date="2022" name="Proc. Natl. Acad. Sci. U.S.A.">
        <title>Life cycle and functional genomics of the unicellular red alga Galdieria for elucidating algal and plant evolution and industrial use.</title>
        <authorList>
            <person name="Hirooka S."/>
            <person name="Itabashi T."/>
            <person name="Ichinose T.M."/>
            <person name="Onuma R."/>
            <person name="Fujiwara T."/>
            <person name="Yamashita S."/>
            <person name="Jong L.W."/>
            <person name="Tomita R."/>
            <person name="Iwane A.H."/>
            <person name="Miyagishima S.Y."/>
        </authorList>
    </citation>
    <scope>NUCLEOTIDE SEQUENCE</scope>
    <source>
        <strain evidence="7">NBRC 102759</strain>
    </source>
</reference>
<dbReference type="AlphaFoldDB" id="A0A9C7UTJ4"/>
<evidence type="ECO:0000259" key="5">
    <source>
        <dbReference type="Pfam" id="PF00185"/>
    </source>
</evidence>
<dbReference type="SUPFAM" id="SSF53671">
    <property type="entry name" value="Aspartate/ornithine carbamoyltransferase"/>
    <property type="match status" value="1"/>
</dbReference>
<dbReference type="NCBIfam" id="NF001986">
    <property type="entry name" value="PRK00779.1"/>
    <property type="match status" value="1"/>
</dbReference>
<dbReference type="EMBL" id="BQMJ01000060">
    <property type="protein sequence ID" value="GJQ14797.1"/>
    <property type="molecule type" value="Genomic_DNA"/>
</dbReference>
<comment type="caution">
    <text evidence="7">The sequence shown here is derived from an EMBL/GenBank/DDBJ whole genome shotgun (WGS) entry which is preliminary data.</text>
</comment>
<sequence length="374" mass="42337">MSNATLLFSVHPLLSYESFQTKKDDRLRRYWSSIEQRRGLLKAVRRKDTVPLHNLSSLADPSKHHFLHVNDLTSSQLSKLLQIALEMKQELKQMGRYRTKPLDGKTLAMIFAKPSARTRISFETGMYLLGGHALYLGEEVGIGKREAVKDVARVVSSMNDTIMARLYAHSDLLELARFSKVPVINGLTDYNHPCQIIADALTILEEKKKLQGVKVVYIGDGNNIVHSWLELTSLVELELICCCPEGFEPNQTLLDLVNRSGRGKASVEYDPWKAVVGADVIYTDVWASMGQKSSLQQRMQIFSPYQVTMDLMKASQNKDTLFMHCLPAERGRECDDKVIESPNSKVFQQAENRMHAQNTILLYCHGMLNHQLVG</sequence>
<gene>
    <name evidence="7" type="ORF">GpartN1_g6588.t1</name>
</gene>
<dbReference type="Gene3D" id="3.40.50.1370">
    <property type="entry name" value="Aspartate/ornithine carbamoyltransferase"/>
    <property type="match status" value="2"/>
</dbReference>
<dbReference type="OrthoDB" id="10252326at2759"/>
<evidence type="ECO:0000256" key="3">
    <source>
        <dbReference type="ARBA" id="ARBA00022679"/>
    </source>
</evidence>
<dbReference type="GO" id="GO:0016597">
    <property type="term" value="F:amino acid binding"/>
    <property type="evidence" value="ECO:0007669"/>
    <property type="project" value="InterPro"/>
</dbReference>
<name>A0A9C7UTJ4_9RHOD</name>
<dbReference type="InterPro" id="IPR002292">
    <property type="entry name" value="Orn/put_carbamltrans"/>
</dbReference>
<accession>A0A9C7UTJ4</accession>
<dbReference type="InterPro" id="IPR006130">
    <property type="entry name" value="Asp/Orn_carbamoylTrfase"/>
</dbReference>
<dbReference type="InterPro" id="IPR006131">
    <property type="entry name" value="Asp_carbamoyltransf_Asp/Orn-bd"/>
</dbReference>
<comment type="similarity">
    <text evidence="1">Belongs to the aspartate/ornithine carbamoyltransferase superfamily. OTCase family.</text>
</comment>
<dbReference type="InterPro" id="IPR006132">
    <property type="entry name" value="Asp/Orn_carbamoyltranf_P-bd"/>
</dbReference>
<dbReference type="PRINTS" id="PR00100">
    <property type="entry name" value="AOTCASE"/>
</dbReference>
<dbReference type="GO" id="GO:0042450">
    <property type="term" value="P:L-arginine biosynthetic process via ornithine"/>
    <property type="evidence" value="ECO:0007669"/>
    <property type="project" value="TreeGrafter"/>
</dbReference>
<evidence type="ECO:0000256" key="1">
    <source>
        <dbReference type="ARBA" id="ARBA00007805"/>
    </source>
</evidence>
<dbReference type="InterPro" id="IPR036901">
    <property type="entry name" value="Asp/Orn_carbamoylTrfase_sf"/>
</dbReference>
<feature type="domain" description="Aspartate/ornithine carbamoyltransferase carbamoyl-P binding" evidence="6">
    <location>
        <begin position="65"/>
        <end position="205"/>
    </location>
</feature>
<dbReference type="PANTHER" id="PTHR45753:SF3">
    <property type="entry name" value="ORNITHINE TRANSCARBAMYLASE, MITOCHONDRIAL"/>
    <property type="match status" value="1"/>
</dbReference>
<protein>
    <recommendedName>
        <fullName evidence="2">ornithine carbamoyltransferase</fullName>
        <ecNumber evidence="2">2.1.3.3</ecNumber>
    </recommendedName>
</protein>
<keyword evidence="8" id="KW-1185">Reference proteome</keyword>
<proteinExistence type="inferred from homology"/>
<dbReference type="EC" id="2.1.3.3" evidence="2"/>
<feature type="domain" description="Aspartate/ornithine carbamoyltransferase Asp/Orn-binding" evidence="5">
    <location>
        <begin position="211"/>
        <end position="363"/>
    </location>
</feature>
<dbReference type="Pfam" id="PF00185">
    <property type="entry name" value="OTCace"/>
    <property type="match status" value="1"/>
</dbReference>
<dbReference type="Pfam" id="PF02729">
    <property type="entry name" value="OTCace_N"/>
    <property type="match status" value="1"/>
</dbReference>